<dbReference type="GO" id="GO:0008831">
    <property type="term" value="F:dTDP-4-dehydrorhamnose reductase activity"/>
    <property type="evidence" value="ECO:0007669"/>
    <property type="project" value="UniProtKB-EC"/>
</dbReference>
<comment type="caution">
    <text evidence="4">The sequence shown here is derived from an EMBL/GenBank/DDBJ whole genome shotgun (WGS) entry which is preliminary data.</text>
</comment>
<proteinExistence type="inferred from homology"/>
<dbReference type="PANTHER" id="PTHR10491">
    <property type="entry name" value="DTDP-4-DEHYDRORHAMNOSE REDUCTASE"/>
    <property type="match status" value="1"/>
</dbReference>
<dbReference type="SUPFAM" id="SSF51735">
    <property type="entry name" value="NAD(P)-binding Rossmann-fold domains"/>
    <property type="match status" value="1"/>
</dbReference>
<name>A0A7Y0UH45_9ACTO</name>
<protein>
    <recommendedName>
        <fullName evidence="2">dTDP-4-dehydrorhamnose reductase</fullName>
        <ecNumber evidence="2">1.1.1.133</ecNumber>
    </recommendedName>
</protein>
<evidence type="ECO:0000313" key="5">
    <source>
        <dbReference type="Proteomes" id="UP000553981"/>
    </source>
</evidence>
<dbReference type="CDD" id="cd05254">
    <property type="entry name" value="dTDP_HR_like_SDR_e"/>
    <property type="match status" value="1"/>
</dbReference>
<dbReference type="EMBL" id="JABCUI010000002">
    <property type="protein sequence ID" value="NMW87052.1"/>
    <property type="molecule type" value="Genomic_DNA"/>
</dbReference>
<dbReference type="EC" id="1.1.1.133" evidence="2"/>
<sequence>MRWIVVGANGMLGQDLVEMLQSRGEDVRTYDRPEIDLTVQSSVKEHVVEADVVVNTAAFTAVDKAEEQERAAFDINATAVQYLAAQCREIGARLVHISTDYVFDEPADRETPCEEYALPKPAGAYGRTKLAGEWALRSLSEDYLIVRTAWLYGAKGNCFPKTMARLAGEHDRLTVVADQYGQPTWTRDLADLIWRLISAKAPSGIYHGTAQGKTNWHGFTQAIVRSLGKDPSMVVPVTTADFPRPAPRPAFSVLAHKTIRDLGLEPIGPWEERWEVAAKEILADYLD</sequence>
<evidence type="ECO:0000313" key="4">
    <source>
        <dbReference type="EMBL" id="NMW87052.1"/>
    </source>
</evidence>
<dbReference type="Pfam" id="PF04321">
    <property type="entry name" value="RmlD_sub_bind"/>
    <property type="match status" value="1"/>
</dbReference>
<gene>
    <name evidence="4" type="primary">rfbD</name>
    <name evidence="4" type="ORF">HHJ67_04710</name>
</gene>
<dbReference type="GO" id="GO:0019305">
    <property type="term" value="P:dTDP-rhamnose biosynthetic process"/>
    <property type="evidence" value="ECO:0007669"/>
    <property type="project" value="UniProtKB-UniPathway"/>
</dbReference>
<dbReference type="InterPro" id="IPR036291">
    <property type="entry name" value="NAD(P)-bd_dom_sf"/>
</dbReference>
<dbReference type="PANTHER" id="PTHR10491:SF4">
    <property type="entry name" value="METHIONINE ADENOSYLTRANSFERASE 2 SUBUNIT BETA"/>
    <property type="match status" value="1"/>
</dbReference>
<dbReference type="AlphaFoldDB" id="A0A7Y0UH45"/>
<dbReference type="NCBIfam" id="TIGR01214">
    <property type="entry name" value="rmlD"/>
    <property type="match status" value="1"/>
</dbReference>
<accession>A0A7Y0UH45</accession>
<keyword evidence="2 4" id="KW-0560">Oxidoreductase</keyword>
<evidence type="ECO:0000256" key="2">
    <source>
        <dbReference type="RuleBase" id="RU364082"/>
    </source>
</evidence>
<dbReference type="Proteomes" id="UP000553981">
    <property type="component" value="Unassembled WGS sequence"/>
</dbReference>
<organism evidence="4 5">
    <name type="scientific">Mobiluncus curtisii</name>
    <dbReference type="NCBI Taxonomy" id="2051"/>
    <lineage>
        <taxon>Bacteria</taxon>
        <taxon>Bacillati</taxon>
        <taxon>Actinomycetota</taxon>
        <taxon>Actinomycetes</taxon>
        <taxon>Actinomycetales</taxon>
        <taxon>Actinomycetaceae</taxon>
        <taxon>Mobiluncus</taxon>
    </lineage>
</organism>
<dbReference type="GeneID" id="55565208"/>
<evidence type="ECO:0000259" key="3">
    <source>
        <dbReference type="Pfam" id="PF04321"/>
    </source>
</evidence>
<comment type="function">
    <text evidence="2">Catalyzes the reduction of dTDP-6-deoxy-L-lyxo-4-hexulose to yield dTDP-L-rhamnose.</text>
</comment>
<feature type="domain" description="RmlD-like substrate binding" evidence="3">
    <location>
        <begin position="1"/>
        <end position="278"/>
    </location>
</feature>
<dbReference type="InterPro" id="IPR029903">
    <property type="entry name" value="RmlD-like-bd"/>
</dbReference>
<dbReference type="Gene3D" id="3.40.50.720">
    <property type="entry name" value="NAD(P)-binding Rossmann-like Domain"/>
    <property type="match status" value="1"/>
</dbReference>
<dbReference type="OMA" id="IRTAWVY"/>
<dbReference type="RefSeq" id="WP_013189119.1">
    <property type="nucleotide sequence ID" value="NZ_CP068112.1"/>
</dbReference>
<dbReference type="UniPathway" id="UPA00124"/>
<comment type="similarity">
    <text evidence="1 2">Belongs to the dTDP-4-dehydrorhamnose reductase family.</text>
</comment>
<reference evidence="4 5" key="1">
    <citation type="submission" date="2020-04" db="EMBL/GenBank/DDBJ databases">
        <title>Antimicrobial susceptibility and clonality of vaginal-derived multi-drug resistant Mobiluncus isolates in China.</title>
        <authorList>
            <person name="Zhang X."/>
        </authorList>
    </citation>
    <scope>NUCLEOTIDE SEQUENCE [LARGE SCALE GENOMIC DNA]</scope>
    <source>
        <strain evidence="4 5">19</strain>
    </source>
</reference>
<keyword evidence="2" id="KW-0521">NADP</keyword>
<dbReference type="Gene3D" id="3.90.25.10">
    <property type="entry name" value="UDP-galactose 4-epimerase, domain 1"/>
    <property type="match status" value="1"/>
</dbReference>
<comment type="pathway">
    <text evidence="2">Carbohydrate biosynthesis; dTDP-L-rhamnose biosynthesis.</text>
</comment>
<evidence type="ECO:0000256" key="1">
    <source>
        <dbReference type="ARBA" id="ARBA00010944"/>
    </source>
</evidence>
<dbReference type="InterPro" id="IPR005913">
    <property type="entry name" value="dTDP_dehydrorham_reduct"/>
</dbReference>